<dbReference type="PRINTS" id="PR00302">
    <property type="entry name" value="LUPUSLA"/>
</dbReference>
<feature type="domain" description="RRM" evidence="6">
    <location>
        <begin position="158"/>
        <end position="246"/>
    </location>
</feature>
<dbReference type="CDD" id="cd08029">
    <property type="entry name" value="LA_like_fungal"/>
    <property type="match status" value="1"/>
</dbReference>
<dbReference type="GO" id="GO:0003729">
    <property type="term" value="F:mRNA binding"/>
    <property type="evidence" value="ECO:0007669"/>
    <property type="project" value="TreeGrafter"/>
</dbReference>
<dbReference type="SMART" id="SM00715">
    <property type="entry name" value="LA"/>
    <property type="match status" value="1"/>
</dbReference>
<dbReference type="GO" id="GO:0042780">
    <property type="term" value="P:tRNA 3'-end processing"/>
    <property type="evidence" value="ECO:0007669"/>
    <property type="project" value="EnsemblFungi"/>
</dbReference>
<comment type="subcellular location">
    <subcellularLocation>
        <location evidence="1">Nucleus</location>
    </subcellularLocation>
</comment>
<dbReference type="InterPro" id="IPR002344">
    <property type="entry name" value="Lupus_La"/>
</dbReference>
<dbReference type="InterPro" id="IPR045180">
    <property type="entry name" value="La_dom_prot"/>
</dbReference>
<dbReference type="InterPro" id="IPR006630">
    <property type="entry name" value="La_HTH"/>
</dbReference>
<dbReference type="SMART" id="SM00360">
    <property type="entry name" value="RRM"/>
    <property type="match status" value="1"/>
</dbReference>
<evidence type="ECO:0000259" key="6">
    <source>
        <dbReference type="PROSITE" id="PS50102"/>
    </source>
</evidence>
<accession>A0A1U7LU02</accession>
<dbReference type="GO" id="GO:1990904">
    <property type="term" value="C:ribonucleoprotein complex"/>
    <property type="evidence" value="ECO:0007669"/>
    <property type="project" value="InterPro"/>
</dbReference>
<dbReference type="GO" id="GO:0005634">
    <property type="term" value="C:nucleus"/>
    <property type="evidence" value="ECO:0007669"/>
    <property type="project" value="UniProtKB-SubCell"/>
</dbReference>
<dbReference type="Gene3D" id="1.10.10.10">
    <property type="entry name" value="Winged helix-like DNA-binding domain superfamily/Winged helix DNA-binding domain"/>
    <property type="match status" value="1"/>
</dbReference>
<evidence type="ECO:0000313" key="9">
    <source>
        <dbReference type="Proteomes" id="UP000186594"/>
    </source>
</evidence>
<reference evidence="8 9" key="1">
    <citation type="submission" date="2016-04" db="EMBL/GenBank/DDBJ databases">
        <title>Evolutionary innovation and constraint leading to complex multicellularity in the Ascomycota.</title>
        <authorList>
            <person name="Cisse O."/>
            <person name="Nguyen A."/>
            <person name="Hewitt D.A."/>
            <person name="Jedd G."/>
            <person name="Stajich J.E."/>
        </authorList>
    </citation>
    <scope>NUCLEOTIDE SEQUENCE [LARGE SCALE GENOMIC DNA]</scope>
    <source>
        <strain evidence="8 9">DAH-3</strain>
    </source>
</reference>
<dbReference type="InterPro" id="IPR000504">
    <property type="entry name" value="RRM_dom"/>
</dbReference>
<dbReference type="Pfam" id="PF00076">
    <property type="entry name" value="RRM_1"/>
    <property type="match status" value="1"/>
</dbReference>
<dbReference type="OrthoDB" id="439993at2759"/>
<dbReference type="InterPro" id="IPR036390">
    <property type="entry name" value="WH_DNA-bd_sf"/>
</dbReference>
<dbReference type="STRING" id="1198029.A0A1U7LU02"/>
<dbReference type="SUPFAM" id="SSF54928">
    <property type="entry name" value="RNA-binding domain, RBD"/>
    <property type="match status" value="1"/>
</dbReference>
<dbReference type="PROSITE" id="PS50102">
    <property type="entry name" value="RRM"/>
    <property type="match status" value="1"/>
</dbReference>
<sequence length="246" mass="27921">MSPEIAQVVDSAANGENITKDIPSDFLVKNDTETPLLEEKVDAPKPCPAKQENKSLFDPSVLPQSSDPHEILAQVEFYFSDSNLPNDKFLWSLTQENDGWVPIATIASFKRMRRFQPVDAISEALRQSLNLLEVNQDGTKVRRKTPLVKQAGSAAFDRSIYVKGFGEETTTMQIDLEIFFKELGPVNQIRMRRDDDKKFKGSIFVEFGDIETAKKVLAMEDKPKWNDCELVFMSKNVLKCLRELTI</sequence>
<dbReference type="GO" id="GO:0000049">
    <property type="term" value="F:tRNA binding"/>
    <property type="evidence" value="ECO:0007669"/>
    <property type="project" value="EnsemblFungi"/>
</dbReference>
<name>A0A1U7LU02_NEOID</name>
<evidence type="ECO:0000256" key="1">
    <source>
        <dbReference type="ARBA" id="ARBA00004123"/>
    </source>
</evidence>
<comment type="caution">
    <text evidence="8">The sequence shown here is derived from an EMBL/GenBank/DDBJ whole genome shotgun (WGS) entry which is preliminary data.</text>
</comment>
<evidence type="ECO:0000256" key="3">
    <source>
        <dbReference type="ARBA" id="ARBA00023242"/>
    </source>
</evidence>
<dbReference type="Proteomes" id="UP000186594">
    <property type="component" value="Unassembled WGS sequence"/>
</dbReference>
<dbReference type="PROSITE" id="PS50961">
    <property type="entry name" value="HTH_LA"/>
    <property type="match status" value="1"/>
</dbReference>
<feature type="region of interest" description="Disordered" evidence="5">
    <location>
        <begin position="41"/>
        <end position="61"/>
    </location>
</feature>
<evidence type="ECO:0000313" key="8">
    <source>
        <dbReference type="EMBL" id="OLL26124.1"/>
    </source>
</evidence>
<dbReference type="GO" id="GO:0061818">
    <property type="term" value="P:tRNA folding"/>
    <property type="evidence" value="ECO:0007669"/>
    <property type="project" value="EnsemblFungi"/>
</dbReference>
<dbReference type="EMBL" id="LXFE01000239">
    <property type="protein sequence ID" value="OLL26124.1"/>
    <property type="molecule type" value="Genomic_DNA"/>
</dbReference>
<proteinExistence type="predicted"/>
<dbReference type="GO" id="GO:0005737">
    <property type="term" value="C:cytoplasm"/>
    <property type="evidence" value="ECO:0007669"/>
    <property type="project" value="EnsemblFungi"/>
</dbReference>
<dbReference type="Pfam" id="PF05383">
    <property type="entry name" value="La"/>
    <property type="match status" value="1"/>
</dbReference>
<evidence type="ECO:0000256" key="4">
    <source>
        <dbReference type="PROSITE-ProRule" id="PRU00332"/>
    </source>
</evidence>
<keyword evidence="3" id="KW-0539">Nucleus</keyword>
<dbReference type="SUPFAM" id="SSF46785">
    <property type="entry name" value="Winged helix' DNA-binding domain"/>
    <property type="match status" value="1"/>
</dbReference>
<dbReference type="GO" id="GO:0140691">
    <property type="term" value="F:RNA folding chaperone"/>
    <property type="evidence" value="ECO:0007669"/>
    <property type="project" value="EnsemblFungi"/>
</dbReference>
<evidence type="ECO:0000259" key="7">
    <source>
        <dbReference type="PROSITE" id="PS50961"/>
    </source>
</evidence>
<dbReference type="PANTHER" id="PTHR22792:SF140">
    <property type="entry name" value="ACHILLES, ISOFORM A"/>
    <property type="match status" value="1"/>
</dbReference>
<protein>
    <submittedName>
        <fullName evidence="8">La</fullName>
    </submittedName>
</protein>
<feature type="domain" description="HTH La-type RNA-binding" evidence="7">
    <location>
        <begin position="61"/>
        <end position="151"/>
    </location>
</feature>
<evidence type="ECO:0000256" key="2">
    <source>
        <dbReference type="ARBA" id="ARBA00022884"/>
    </source>
</evidence>
<keyword evidence="9" id="KW-1185">Reference proteome</keyword>
<evidence type="ECO:0000256" key="5">
    <source>
        <dbReference type="SAM" id="MobiDB-lite"/>
    </source>
</evidence>
<dbReference type="AlphaFoldDB" id="A0A1U7LU02"/>
<gene>
    <name evidence="8" type="ORF">NEOLI_000630</name>
</gene>
<dbReference type="InterPro" id="IPR035979">
    <property type="entry name" value="RBD_domain_sf"/>
</dbReference>
<dbReference type="CDD" id="cd12291">
    <property type="entry name" value="RRM1_La"/>
    <property type="match status" value="1"/>
</dbReference>
<dbReference type="GO" id="GO:0001682">
    <property type="term" value="P:tRNA 5'-leader removal"/>
    <property type="evidence" value="ECO:0007669"/>
    <property type="project" value="EnsemblFungi"/>
</dbReference>
<dbReference type="Gene3D" id="3.30.70.330">
    <property type="match status" value="1"/>
</dbReference>
<dbReference type="InterPro" id="IPR012677">
    <property type="entry name" value="Nucleotide-bd_a/b_plait_sf"/>
</dbReference>
<organism evidence="8 9">
    <name type="scientific">Neolecta irregularis (strain DAH-3)</name>
    <dbReference type="NCBI Taxonomy" id="1198029"/>
    <lineage>
        <taxon>Eukaryota</taxon>
        <taxon>Fungi</taxon>
        <taxon>Dikarya</taxon>
        <taxon>Ascomycota</taxon>
        <taxon>Taphrinomycotina</taxon>
        <taxon>Neolectales</taxon>
        <taxon>Neolectaceae</taxon>
        <taxon>Neolecta</taxon>
    </lineage>
</organism>
<keyword evidence="2 4" id="KW-0694">RNA-binding</keyword>
<dbReference type="PANTHER" id="PTHR22792">
    <property type="entry name" value="LUPUS LA PROTEIN-RELATED"/>
    <property type="match status" value="1"/>
</dbReference>
<dbReference type="InterPro" id="IPR036388">
    <property type="entry name" value="WH-like_DNA-bd_sf"/>
</dbReference>
<dbReference type="OMA" id="NDCELVF"/>